<proteinExistence type="predicted"/>
<protein>
    <submittedName>
        <fullName evidence="1">Uncharacterized protein</fullName>
    </submittedName>
</protein>
<comment type="caution">
    <text evidence="1">The sequence shown here is derived from an EMBL/GenBank/DDBJ whole genome shotgun (WGS) entry which is preliminary data.</text>
</comment>
<accession>A0A328DEV2</accession>
<organism evidence="1 2">
    <name type="scientific">Cuscuta australis</name>
    <dbReference type="NCBI Taxonomy" id="267555"/>
    <lineage>
        <taxon>Eukaryota</taxon>
        <taxon>Viridiplantae</taxon>
        <taxon>Streptophyta</taxon>
        <taxon>Embryophyta</taxon>
        <taxon>Tracheophyta</taxon>
        <taxon>Spermatophyta</taxon>
        <taxon>Magnoliopsida</taxon>
        <taxon>eudicotyledons</taxon>
        <taxon>Gunneridae</taxon>
        <taxon>Pentapetalae</taxon>
        <taxon>asterids</taxon>
        <taxon>lamiids</taxon>
        <taxon>Solanales</taxon>
        <taxon>Convolvulaceae</taxon>
        <taxon>Cuscuteae</taxon>
        <taxon>Cuscuta</taxon>
        <taxon>Cuscuta subgen. Grammica</taxon>
        <taxon>Cuscuta sect. Cleistogrammica</taxon>
    </lineage>
</organism>
<gene>
    <name evidence="1" type="ORF">DM860_017441</name>
</gene>
<reference evidence="1 2" key="1">
    <citation type="submission" date="2018-06" db="EMBL/GenBank/DDBJ databases">
        <title>The Genome of Cuscuta australis (Dodder) Provides Insight into the Evolution of Plant Parasitism.</title>
        <authorList>
            <person name="Liu H."/>
        </authorList>
    </citation>
    <scope>NUCLEOTIDE SEQUENCE [LARGE SCALE GENOMIC DNA]</scope>
    <source>
        <strain evidence="2">cv. Yunnan</strain>
        <tissue evidence="1">Vines</tissue>
    </source>
</reference>
<evidence type="ECO:0000313" key="1">
    <source>
        <dbReference type="EMBL" id="RAL44335.1"/>
    </source>
</evidence>
<dbReference type="AlphaFoldDB" id="A0A328DEV2"/>
<evidence type="ECO:0000313" key="2">
    <source>
        <dbReference type="Proteomes" id="UP000249390"/>
    </source>
</evidence>
<name>A0A328DEV2_9ASTE</name>
<dbReference type="Proteomes" id="UP000249390">
    <property type="component" value="Unassembled WGS sequence"/>
</dbReference>
<keyword evidence="2" id="KW-1185">Reference proteome</keyword>
<sequence length="99" mass="11602">MRTLSHRYTFCLFGLFHTIIIDKQIVLFKDSVKSKVKKIITQTLDLDACEDSTKDDTSKNHDIDACFDGPNFNMKQDLRKEFEAKETHLTKKTQRECED</sequence>
<dbReference type="EMBL" id="NQVE01000145">
    <property type="protein sequence ID" value="RAL44335.1"/>
    <property type="molecule type" value="Genomic_DNA"/>
</dbReference>